<dbReference type="GO" id="GO:0005737">
    <property type="term" value="C:cytoplasm"/>
    <property type="evidence" value="ECO:0007669"/>
    <property type="project" value="UniProtKB-SubCell"/>
</dbReference>
<feature type="compositionally biased region" description="Low complexity" evidence="22">
    <location>
        <begin position="1234"/>
        <end position="1252"/>
    </location>
</feature>
<dbReference type="SUPFAM" id="SSF50729">
    <property type="entry name" value="PH domain-like"/>
    <property type="match status" value="1"/>
</dbReference>
<dbReference type="Gene3D" id="3.30.60.20">
    <property type="match status" value="1"/>
</dbReference>
<keyword evidence="16 21" id="KW-0175">Coiled coil</keyword>
<keyword evidence="12" id="KW-0863">Zinc-finger</keyword>
<gene>
    <name evidence="29" type="primary">CDC42BPB</name>
    <name evidence="29" type="ORF">Tcan_09587</name>
</gene>
<feature type="compositionally biased region" description="Basic residues" evidence="22">
    <location>
        <begin position="2242"/>
        <end position="2256"/>
    </location>
</feature>
<feature type="binding site" evidence="20">
    <location>
        <position position="122"/>
    </location>
    <ligand>
        <name>ATP</name>
        <dbReference type="ChEBI" id="CHEBI:30616"/>
    </ligand>
</feature>
<keyword evidence="8" id="KW-0597">Phosphoprotein</keyword>
<dbReference type="EC" id="2.7.11.1" evidence="5"/>
<dbReference type="FunFam" id="1.10.510.10:FF:000014">
    <property type="entry name" value="Non-specific serine/threonine protein kinase"/>
    <property type="match status" value="1"/>
</dbReference>
<keyword evidence="9" id="KW-0808">Transferase</keyword>
<dbReference type="GO" id="GO:0008270">
    <property type="term" value="F:zinc ion binding"/>
    <property type="evidence" value="ECO:0007669"/>
    <property type="project" value="UniProtKB-KW"/>
</dbReference>
<feature type="compositionally biased region" description="Basic and acidic residues" evidence="22">
    <location>
        <begin position="2080"/>
        <end position="2094"/>
    </location>
</feature>
<evidence type="ECO:0000256" key="18">
    <source>
        <dbReference type="ARBA" id="ARBA00047899"/>
    </source>
</evidence>
<evidence type="ECO:0000313" key="30">
    <source>
        <dbReference type="Proteomes" id="UP000031036"/>
    </source>
</evidence>
<evidence type="ECO:0000259" key="27">
    <source>
        <dbReference type="PROSITE" id="PS50219"/>
    </source>
</evidence>
<keyword evidence="14" id="KW-0862">Zinc</keyword>
<dbReference type="Pfam" id="PF25346">
    <property type="entry name" value="PH_MRCK"/>
    <property type="match status" value="1"/>
</dbReference>
<proteinExistence type="inferred from homology"/>
<dbReference type="SMART" id="SM00285">
    <property type="entry name" value="PBD"/>
    <property type="match status" value="1"/>
</dbReference>
<dbReference type="Pfam" id="PF00069">
    <property type="entry name" value="Pkinase"/>
    <property type="match status" value="1"/>
</dbReference>
<keyword evidence="11 20" id="KW-0547">Nucleotide-binding</keyword>
<feature type="compositionally biased region" description="Basic and acidic residues" evidence="22">
    <location>
        <begin position="1124"/>
        <end position="1144"/>
    </location>
</feature>
<evidence type="ECO:0000256" key="14">
    <source>
        <dbReference type="ARBA" id="ARBA00022833"/>
    </source>
</evidence>
<dbReference type="InterPro" id="IPR002219">
    <property type="entry name" value="PKC_DAG/PE"/>
</dbReference>
<feature type="region of interest" description="Disordered" evidence="22">
    <location>
        <begin position="1124"/>
        <end position="1305"/>
    </location>
</feature>
<evidence type="ECO:0000313" key="29">
    <source>
        <dbReference type="EMBL" id="KHN80475.1"/>
    </source>
</evidence>
<dbReference type="InterPro" id="IPR057529">
    <property type="entry name" value="MRCK/ROCK_PH"/>
</dbReference>
<evidence type="ECO:0000256" key="2">
    <source>
        <dbReference type="ARBA" id="ARBA00004496"/>
    </source>
</evidence>
<dbReference type="OrthoDB" id="2156623at2759"/>
<dbReference type="Gene3D" id="1.10.510.10">
    <property type="entry name" value="Transferase(Phosphotransferase) domain 1"/>
    <property type="match status" value="1"/>
</dbReference>
<evidence type="ECO:0000256" key="13">
    <source>
        <dbReference type="ARBA" id="ARBA00022777"/>
    </source>
</evidence>
<feature type="compositionally biased region" description="Polar residues" evidence="22">
    <location>
        <begin position="1289"/>
        <end position="1305"/>
    </location>
</feature>
<evidence type="ECO:0000256" key="10">
    <source>
        <dbReference type="ARBA" id="ARBA00022723"/>
    </source>
</evidence>
<dbReference type="PROSITE" id="PS50081">
    <property type="entry name" value="ZF_DAG_PE_2"/>
    <property type="match status" value="1"/>
</dbReference>
<feature type="coiled-coil region" evidence="21">
    <location>
        <begin position="450"/>
        <end position="786"/>
    </location>
</feature>
<feature type="compositionally biased region" description="Low complexity" evidence="22">
    <location>
        <begin position="2157"/>
        <end position="2170"/>
    </location>
</feature>
<reference evidence="29 30" key="1">
    <citation type="submission" date="2014-11" db="EMBL/GenBank/DDBJ databases">
        <title>Genetic blueprint of the zoonotic pathogen Toxocara canis.</title>
        <authorList>
            <person name="Zhu X.-Q."/>
            <person name="Korhonen P.K."/>
            <person name="Cai H."/>
            <person name="Young N.D."/>
            <person name="Nejsum P."/>
            <person name="von Samson-Himmelstjerna G."/>
            <person name="Boag P.R."/>
            <person name="Tan P."/>
            <person name="Li Q."/>
            <person name="Min J."/>
            <person name="Yang Y."/>
            <person name="Wang X."/>
            <person name="Fang X."/>
            <person name="Hall R.S."/>
            <person name="Hofmann A."/>
            <person name="Sternberg P.W."/>
            <person name="Jex A.R."/>
            <person name="Gasser R.B."/>
        </authorList>
    </citation>
    <scope>NUCLEOTIDE SEQUENCE [LARGE SCALE GENOMIC DNA]</scope>
    <source>
        <strain evidence="29">PN_DK_2014</strain>
    </source>
</reference>
<feature type="domain" description="CRIB" evidence="26">
    <location>
        <begin position="2099"/>
        <end position="2112"/>
    </location>
</feature>
<dbReference type="InterPro" id="IPR000095">
    <property type="entry name" value="CRIB_dom"/>
</dbReference>
<dbReference type="FunFam" id="3.30.200.20:FF:001055">
    <property type="entry name" value="Serine/threonine-protein kinase MRCK beta"/>
    <property type="match status" value="1"/>
</dbReference>
<feature type="compositionally biased region" description="Low complexity" evidence="22">
    <location>
        <begin position="1271"/>
        <end position="1282"/>
    </location>
</feature>
<dbReference type="Gene3D" id="3.30.200.20">
    <property type="entry name" value="Phosphorylase Kinase, domain 1"/>
    <property type="match status" value="1"/>
</dbReference>
<dbReference type="Gene3D" id="1.20.5.340">
    <property type="match status" value="1"/>
</dbReference>
<dbReference type="SUPFAM" id="SSF56112">
    <property type="entry name" value="Protein kinase-like (PK-like)"/>
    <property type="match status" value="1"/>
</dbReference>
<dbReference type="OMA" id="MDILGER"/>
<dbReference type="STRING" id="6265.A0A0B2VHL4"/>
<dbReference type="PROSITE" id="PS50003">
    <property type="entry name" value="PH_DOMAIN"/>
    <property type="match status" value="1"/>
</dbReference>
<feature type="region of interest" description="Disordered" evidence="22">
    <location>
        <begin position="2071"/>
        <end position="2094"/>
    </location>
</feature>
<dbReference type="InterPro" id="IPR014930">
    <property type="entry name" value="Myotonic_dystrophy_kinase_coil"/>
</dbReference>
<evidence type="ECO:0000256" key="16">
    <source>
        <dbReference type="ARBA" id="ARBA00023054"/>
    </source>
</evidence>
<evidence type="ECO:0000256" key="19">
    <source>
        <dbReference type="ARBA" id="ARBA00048679"/>
    </source>
</evidence>
<dbReference type="PROSITE" id="PS00107">
    <property type="entry name" value="PROTEIN_KINASE_ATP"/>
    <property type="match status" value="1"/>
</dbReference>
<feature type="domain" description="Phorbol-ester/DAG-type" evidence="25">
    <location>
        <begin position="1496"/>
        <end position="1546"/>
    </location>
</feature>
<evidence type="ECO:0000256" key="8">
    <source>
        <dbReference type="ARBA" id="ARBA00022553"/>
    </source>
</evidence>
<sequence length="2264" mass="253370">MYFSPEAQRGGKAFNKMAVREPGCVRLKQLEQSYVNRLEDAFSIETLLDALFCLYDECCSSTLRKEKNIAEFVDYVKPVVTKAKALRLCREDFEVLKVIGRGAFGEVAVVRMKNTERVYAMKILNKWEMLKRAETACFKEERDVLVYGDRRWITNLHFAFQDERNLYLIMDYYVGGDLLTLLSKFEVRIPEDMARFYVAEMVLAIDSVHRLGYVHRDIKPDNVLLDINGHIRLADFGSCLKLLPDGTVHSNVAVGTPDYISPEILRAMEDGRGRYGAECDWWSLGVCMYEMLYGVAPFYAESLVETYGKIMSHQEMLDFPDDIEVTEEAKDLMKKLICPRETRLGQNGFTDFASHPFFEGLDWETIREMDAPYRPEVSSPTDTSNFDVEACSPDFTPCDTKPPNVTAAFTGHHLPFIGFTYTFDSMLSDCKTLVTATLDSSGESLPTLSTEAYERKVQRLEQEKSELERKLQDANQLIQTKFHSNAAENASTDSANYEQTIAQLKDEIQILKKRLVDESSASLRPAKETSQEELEKKLKELKEKNRQLILDKQDLQRDLEETSERLTIQTRELKEAIKHRDLAKQDYDELNTAVLDERDKSKRFEKMAKERESECSQLQQKLDALKIELRKADAARQESEAASERVQQELASEKLLRETLQTKLESQNAKSESEEVKRLTDELQKLNVRYAEMTEAEEKKRQQIVEHWQAQVAALQSNLDQQQSEMHKLKERHEEDRTEWRTKHDEQIASIENLYDRRQKLLEEENTRTSAENEELRNEVARLESEIGSRVPSLPFPGASGLTESQLQELLQWVNDEKDARDSLQNLASRLHGDVESLKMQQTASNVSTPFSNASLAGTPSERGGWGSRRLNKQTKIELLEAQQALQSEIRAKQQLLEELKNTRSAYLATKQRLDEAEKQLAAQNREIDRLADEKEQMARILAQQRSDMTDHNSSFFNVVGDASNERLPGGRTVLSQRDSMGSQISGNVSDYEISNSSLLRHQQLLKQHSYSRYDWFDEREEDRVSLRDFDPSAPLFGTLPAHFGDIQSLLKRLNSIVRRQRRLTPESLSAAFRLHSAVSKSAEDESSEICAKVSKNGDVGSPPKISRTLKTLKKEQKSSLSVIKEKLASKPANSEDRVKTEKVKVRKVHDKARAQLPQACKERPLGSGVPKEFLLPSVVGKREEKASGKSSEKRLSPTTKEAPSTHFDPSAVPRKSPISSESPAQVASSPTQLTSPSTRMTSSPTLTTSLPIQVTSPPKQKASSPTQLASPSTRVTSSPTRALPSPTHMMQFSSAESDTESYSTLRREASASAFRRSDETSMLRKSFTATSAFGRDLRSSVLSSLDTLCRSTTSISRASNERRSARSAVSSRHHAREPSPVSSLWRKLPSIAGHGRNELSTAASSRIRELKSTSPIQRHHDLTSSSSSSYRHEMPRIPSIDSGMNTSGHALVTYENARVHTPTPSTASTLVMGTQGRGASPKVIQSLNNALNGKGHRFSHVHLQTPSKCAHCTSILVGLDRQGLFCQDCQYACHVNCAPKVPPICPVPPEARRPLGIDPQKGVGTAYEGLVKTPKPAGVKRGWQSTYVVVCDFKLYLYDCNVDKHGKAIDIHPVIRQVLDMRDTDFTVTGVTEADVIHASKSDLPKIFRVTTSQIHGTLPSSGVNTTGSTSSSGSASSEGPVARQYTLLMADNNEEKTKWVIALNELKSLLRKSKLPDKSAFMVKEVFDSITLRELRNAQCATIIDKNKIVMGFIEHGLYSIDLDRETLTPVGGEKESSKRTVERVEYNAEEQLLLAMLGPQKDRHVRLIPTAALDGRDLKWIKVAETKGCHLMAMGAGNSSDPCHYFCVAVKKTVLVYQIDRSEKRHRKLRDLAMPGQPQAMSIIRGKLCVGYPSGFRMWDLVDNTTTALVNFEDASLQFLSQTLYDAQLIVNVSGYEQKEFLLVFSRLGIYVDAQGRRCRSQELMFPSEPSSAGFVCIMPHLCVYSEQQIDVFNVNSAEWVQTVNLKKAFPLTRDGLLTMCTVNDLPYAVLLSDILSDEDVLNIPVWTPSNVAHTSSTSLTKGVVGTRRRRKFSIRTPRDDEKHTRAAERRSQLPISGPSDFVHIVHMGPGAGLELQNLIDLKHSNAAHNNSSASIGSGAADKVRQLINPIMRSSSSTSASVHGVHSLSGANRRDIDVMQSKTRPLSAHSKSSDGSSLGRDSKLSVPSNAGVEPHFMEGTGVVKNQQKVTPEVPPPPPQHRHQSPQIPPKRRNSQLTASSK</sequence>
<evidence type="ECO:0000256" key="7">
    <source>
        <dbReference type="ARBA" id="ARBA00022527"/>
    </source>
</evidence>
<keyword evidence="13 29" id="KW-0418">Kinase</keyword>
<feature type="region of interest" description="Disordered" evidence="22">
    <location>
        <begin position="846"/>
        <end position="868"/>
    </location>
</feature>
<evidence type="ECO:0000256" key="11">
    <source>
        <dbReference type="ARBA" id="ARBA00022741"/>
    </source>
</evidence>
<evidence type="ECO:0000256" key="6">
    <source>
        <dbReference type="ARBA" id="ARBA00022490"/>
    </source>
</evidence>
<dbReference type="Pfam" id="PF08826">
    <property type="entry name" value="DMPK_coil"/>
    <property type="match status" value="1"/>
</dbReference>
<dbReference type="InterPro" id="IPR008271">
    <property type="entry name" value="Ser/Thr_kinase_AS"/>
</dbReference>
<keyword evidence="6" id="KW-0963">Cytoplasm</keyword>
<dbReference type="InterPro" id="IPR001180">
    <property type="entry name" value="CNH_dom"/>
</dbReference>
<dbReference type="PROSITE" id="PS00479">
    <property type="entry name" value="ZF_DAG_PE_1"/>
    <property type="match status" value="1"/>
</dbReference>
<dbReference type="PANTHER" id="PTHR22988:SF66">
    <property type="entry name" value="SERINE_THREONINE-PROTEIN KINASE GENGHIS KHAN"/>
    <property type="match status" value="1"/>
</dbReference>
<feature type="domain" description="PH" evidence="23">
    <location>
        <begin position="1565"/>
        <end position="1710"/>
    </location>
</feature>
<dbReference type="Proteomes" id="UP000031036">
    <property type="component" value="Unassembled WGS sequence"/>
</dbReference>
<dbReference type="InterPro" id="IPR011009">
    <property type="entry name" value="Kinase-like_dom_sf"/>
</dbReference>
<dbReference type="GO" id="GO:0005856">
    <property type="term" value="C:cytoskeleton"/>
    <property type="evidence" value="ECO:0007669"/>
    <property type="project" value="TreeGrafter"/>
</dbReference>
<dbReference type="InterPro" id="IPR000961">
    <property type="entry name" value="AGC-kinase_C"/>
</dbReference>
<evidence type="ECO:0000256" key="4">
    <source>
        <dbReference type="ARBA" id="ARBA00005719"/>
    </source>
</evidence>
<evidence type="ECO:0000259" key="26">
    <source>
        <dbReference type="PROSITE" id="PS50108"/>
    </source>
</evidence>
<dbReference type="Pfam" id="PF00433">
    <property type="entry name" value="Pkinase_C"/>
    <property type="match status" value="1"/>
</dbReference>
<feature type="region of interest" description="Disordered" evidence="22">
    <location>
        <begin position="1355"/>
        <end position="1445"/>
    </location>
</feature>
<evidence type="ECO:0000256" key="15">
    <source>
        <dbReference type="ARBA" id="ARBA00022840"/>
    </source>
</evidence>
<evidence type="ECO:0000259" key="24">
    <source>
        <dbReference type="PROSITE" id="PS50011"/>
    </source>
</evidence>
<evidence type="ECO:0000256" key="17">
    <source>
        <dbReference type="ARBA" id="ARBA00023273"/>
    </source>
</evidence>
<keyword evidence="7" id="KW-0723">Serine/threonine-protein kinase</keyword>
<dbReference type="PROSITE" id="PS50108">
    <property type="entry name" value="CRIB"/>
    <property type="match status" value="1"/>
</dbReference>
<dbReference type="InterPro" id="IPR050839">
    <property type="entry name" value="Rho-assoc_Ser/Thr_Kinase"/>
</dbReference>
<keyword evidence="30" id="KW-1185">Reference proteome</keyword>
<dbReference type="SUPFAM" id="SSF57889">
    <property type="entry name" value="Cysteine-rich domain"/>
    <property type="match status" value="1"/>
</dbReference>
<feature type="domain" description="Protein kinase" evidence="24">
    <location>
        <begin position="93"/>
        <end position="358"/>
    </location>
</feature>
<dbReference type="PROSITE" id="PS50011">
    <property type="entry name" value="PROTEIN_KINASE_DOM"/>
    <property type="match status" value="1"/>
</dbReference>
<evidence type="ECO:0000256" key="22">
    <source>
        <dbReference type="SAM" id="MobiDB-lite"/>
    </source>
</evidence>
<feature type="compositionally biased region" description="Basic and acidic residues" evidence="22">
    <location>
        <begin position="1181"/>
        <end position="1196"/>
    </location>
</feature>
<dbReference type="InterPro" id="IPR000719">
    <property type="entry name" value="Prot_kinase_dom"/>
</dbReference>
<feature type="compositionally biased region" description="Polar residues" evidence="22">
    <location>
        <begin position="846"/>
        <end position="858"/>
    </location>
</feature>
<dbReference type="SMART" id="SM00133">
    <property type="entry name" value="S_TK_X"/>
    <property type="match status" value="1"/>
</dbReference>
<dbReference type="SMART" id="SM00036">
    <property type="entry name" value="CNH"/>
    <property type="match status" value="1"/>
</dbReference>
<keyword evidence="10" id="KW-0479">Metal-binding</keyword>
<keyword evidence="17" id="KW-0966">Cell projection</keyword>
<evidence type="ECO:0000256" key="9">
    <source>
        <dbReference type="ARBA" id="ARBA00022679"/>
    </source>
</evidence>
<dbReference type="InterPro" id="IPR017441">
    <property type="entry name" value="Protein_kinase_ATP_BS"/>
</dbReference>
<dbReference type="EMBL" id="JPKZ01001740">
    <property type="protein sequence ID" value="KHN80475.1"/>
    <property type="molecule type" value="Genomic_DNA"/>
</dbReference>
<dbReference type="PROSITE" id="PS00108">
    <property type="entry name" value="PROTEIN_KINASE_ST"/>
    <property type="match status" value="1"/>
</dbReference>
<evidence type="ECO:0000256" key="21">
    <source>
        <dbReference type="SAM" id="Coils"/>
    </source>
</evidence>
<feature type="region of interest" description="Disordered" evidence="22">
    <location>
        <begin position="1660"/>
        <end position="1680"/>
    </location>
</feature>
<dbReference type="GO" id="GO:0004674">
    <property type="term" value="F:protein serine/threonine kinase activity"/>
    <property type="evidence" value="ECO:0007669"/>
    <property type="project" value="UniProtKB-KW"/>
</dbReference>
<dbReference type="CDD" id="cd00132">
    <property type="entry name" value="CRIB"/>
    <property type="match status" value="1"/>
</dbReference>
<comment type="catalytic activity">
    <reaction evidence="19">
        <text>L-seryl-[protein] + ATP = O-phospho-L-seryl-[protein] + ADP + H(+)</text>
        <dbReference type="Rhea" id="RHEA:17989"/>
        <dbReference type="Rhea" id="RHEA-COMP:9863"/>
        <dbReference type="Rhea" id="RHEA-COMP:11604"/>
        <dbReference type="ChEBI" id="CHEBI:15378"/>
        <dbReference type="ChEBI" id="CHEBI:29999"/>
        <dbReference type="ChEBI" id="CHEBI:30616"/>
        <dbReference type="ChEBI" id="CHEBI:83421"/>
        <dbReference type="ChEBI" id="CHEBI:456216"/>
        <dbReference type="EC" id="2.7.11.1"/>
    </reaction>
</comment>
<dbReference type="SMART" id="SM00233">
    <property type="entry name" value="PH"/>
    <property type="match status" value="1"/>
</dbReference>
<dbReference type="SMART" id="SM00109">
    <property type="entry name" value="C1"/>
    <property type="match status" value="1"/>
</dbReference>
<dbReference type="Pfam" id="PF15796">
    <property type="entry name" value="KELK"/>
    <property type="match status" value="1"/>
</dbReference>
<dbReference type="CDD" id="cd05597">
    <property type="entry name" value="STKc_DMPK_like"/>
    <property type="match status" value="1"/>
</dbReference>
<keyword evidence="15 20" id="KW-0067">ATP-binding</keyword>
<name>A0A0B2VHL4_TOXCA</name>
<dbReference type="CDD" id="cd20809">
    <property type="entry name" value="C1_MRCK"/>
    <property type="match status" value="1"/>
</dbReference>
<feature type="compositionally biased region" description="Polar residues" evidence="22">
    <location>
        <begin position="1218"/>
        <end position="1233"/>
    </location>
</feature>
<comment type="cofactor">
    <cofactor evidence="1">
        <name>Mg(2+)</name>
        <dbReference type="ChEBI" id="CHEBI:18420"/>
    </cofactor>
</comment>
<comment type="caution">
    <text evidence="29">The sequence shown here is derived from an EMBL/GenBank/DDBJ whole genome shotgun (WGS) entry which is preliminary data.</text>
</comment>
<feature type="compositionally biased region" description="Polar residues" evidence="22">
    <location>
        <begin position="1253"/>
        <end position="1270"/>
    </location>
</feature>
<dbReference type="InterPro" id="IPR046349">
    <property type="entry name" value="C1-like_sf"/>
</dbReference>
<comment type="catalytic activity">
    <reaction evidence="18">
        <text>L-threonyl-[protein] + ATP = O-phospho-L-threonyl-[protein] + ADP + H(+)</text>
        <dbReference type="Rhea" id="RHEA:46608"/>
        <dbReference type="Rhea" id="RHEA-COMP:11060"/>
        <dbReference type="Rhea" id="RHEA-COMP:11605"/>
        <dbReference type="ChEBI" id="CHEBI:15378"/>
        <dbReference type="ChEBI" id="CHEBI:30013"/>
        <dbReference type="ChEBI" id="CHEBI:30616"/>
        <dbReference type="ChEBI" id="CHEBI:61977"/>
        <dbReference type="ChEBI" id="CHEBI:456216"/>
        <dbReference type="EC" id="2.7.11.1"/>
    </reaction>
</comment>
<evidence type="ECO:0000259" key="25">
    <source>
        <dbReference type="PROSITE" id="PS50081"/>
    </source>
</evidence>
<accession>A0A0B2VHL4</accession>
<dbReference type="GO" id="GO:0005524">
    <property type="term" value="F:ATP binding"/>
    <property type="evidence" value="ECO:0007669"/>
    <property type="project" value="UniProtKB-UniRule"/>
</dbReference>
<dbReference type="Gene3D" id="2.30.29.30">
    <property type="entry name" value="Pleckstrin-homology domain (PH domain)/Phosphotyrosine-binding domain (PTB)"/>
    <property type="match status" value="1"/>
</dbReference>
<dbReference type="InterPro" id="IPR017892">
    <property type="entry name" value="Pkinase_C"/>
</dbReference>
<feature type="compositionally biased region" description="Low complexity" evidence="22">
    <location>
        <begin position="1662"/>
        <end position="1679"/>
    </location>
</feature>
<comment type="subcellular location">
    <subcellularLocation>
        <location evidence="3">Cell projection</location>
        <location evidence="3">Lamellipodium</location>
    </subcellularLocation>
    <subcellularLocation>
        <location evidence="2">Cytoplasm</location>
    </subcellularLocation>
</comment>
<dbReference type="PROSITE" id="PS50219">
    <property type="entry name" value="CNH"/>
    <property type="match status" value="1"/>
</dbReference>
<protein>
    <recommendedName>
        <fullName evidence="5">non-specific serine/threonine protein kinase</fullName>
        <ecNumber evidence="5">2.7.11.1</ecNumber>
    </recommendedName>
</protein>
<evidence type="ECO:0000256" key="1">
    <source>
        <dbReference type="ARBA" id="ARBA00001946"/>
    </source>
</evidence>
<dbReference type="GO" id="GO:0106310">
    <property type="term" value="F:protein serine kinase activity"/>
    <property type="evidence" value="ECO:0007669"/>
    <property type="project" value="RHEA"/>
</dbReference>
<evidence type="ECO:0000259" key="23">
    <source>
        <dbReference type="PROSITE" id="PS50003"/>
    </source>
</evidence>
<feature type="coiled-coil region" evidence="21">
    <location>
        <begin position="879"/>
        <end position="948"/>
    </location>
</feature>
<evidence type="ECO:0000256" key="12">
    <source>
        <dbReference type="ARBA" id="ARBA00022771"/>
    </source>
</evidence>
<dbReference type="GO" id="GO:0030027">
    <property type="term" value="C:lamellipodium"/>
    <property type="evidence" value="ECO:0007669"/>
    <property type="project" value="UniProtKB-SubCell"/>
</dbReference>
<dbReference type="InterPro" id="IPR031597">
    <property type="entry name" value="KELK"/>
</dbReference>
<evidence type="ECO:0000256" key="5">
    <source>
        <dbReference type="ARBA" id="ARBA00012513"/>
    </source>
</evidence>
<dbReference type="InterPro" id="IPR001849">
    <property type="entry name" value="PH_domain"/>
</dbReference>
<dbReference type="GO" id="GO:0031032">
    <property type="term" value="P:actomyosin structure organization"/>
    <property type="evidence" value="ECO:0007669"/>
    <property type="project" value="TreeGrafter"/>
</dbReference>
<dbReference type="PROSITE" id="PS51285">
    <property type="entry name" value="AGC_KINASE_CTER"/>
    <property type="match status" value="1"/>
</dbReference>
<dbReference type="CDD" id="cd01243">
    <property type="entry name" value="PH_MRCK"/>
    <property type="match status" value="1"/>
</dbReference>
<comment type="similarity">
    <text evidence="4">Belongs to the protein kinase superfamily. AGC Ser/Thr protein kinase family. DMPK subfamily.</text>
</comment>
<feature type="region of interest" description="Disordered" evidence="22">
    <location>
        <begin position="2157"/>
        <end position="2264"/>
    </location>
</feature>
<dbReference type="SMART" id="SM00220">
    <property type="entry name" value="S_TKc"/>
    <property type="match status" value="1"/>
</dbReference>
<dbReference type="PANTHER" id="PTHR22988">
    <property type="entry name" value="MYOTONIC DYSTROPHY S/T KINASE-RELATED"/>
    <property type="match status" value="1"/>
</dbReference>
<feature type="compositionally biased region" description="Polar residues" evidence="22">
    <location>
        <begin position="2183"/>
        <end position="2199"/>
    </location>
</feature>
<dbReference type="InterPro" id="IPR011993">
    <property type="entry name" value="PH-like_dom_sf"/>
</dbReference>
<dbReference type="Pfam" id="PF00130">
    <property type="entry name" value="C1_1"/>
    <property type="match status" value="1"/>
</dbReference>
<organism evidence="29 30">
    <name type="scientific">Toxocara canis</name>
    <name type="common">Canine roundworm</name>
    <dbReference type="NCBI Taxonomy" id="6265"/>
    <lineage>
        <taxon>Eukaryota</taxon>
        <taxon>Metazoa</taxon>
        <taxon>Ecdysozoa</taxon>
        <taxon>Nematoda</taxon>
        <taxon>Chromadorea</taxon>
        <taxon>Rhabditida</taxon>
        <taxon>Spirurina</taxon>
        <taxon>Ascaridomorpha</taxon>
        <taxon>Ascaridoidea</taxon>
        <taxon>Toxocaridae</taxon>
        <taxon>Toxocara</taxon>
    </lineage>
</organism>
<evidence type="ECO:0000256" key="3">
    <source>
        <dbReference type="ARBA" id="ARBA00004510"/>
    </source>
</evidence>
<evidence type="ECO:0000256" key="20">
    <source>
        <dbReference type="PROSITE-ProRule" id="PRU10141"/>
    </source>
</evidence>
<evidence type="ECO:0000259" key="28">
    <source>
        <dbReference type="PROSITE" id="PS51285"/>
    </source>
</evidence>
<dbReference type="Pfam" id="PF00780">
    <property type="entry name" value="CNH"/>
    <property type="match status" value="1"/>
</dbReference>
<feature type="domain" description="CNH" evidence="27">
    <location>
        <begin position="1737"/>
        <end position="2022"/>
    </location>
</feature>
<feature type="domain" description="AGC-kinase C-terminal" evidence="28">
    <location>
        <begin position="359"/>
        <end position="431"/>
    </location>
</feature>